<feature type="transmembrane region" description="Helical" evidence="4">
    <location>
        <begin position="174"/>
        <end position="195"/>
    </location>
</feature>
<evidence type="ECO:0000313" key="6">
    <source>
        <dbReference type="EMBL" id="TCO99226.1"/>
    </source>
</evidence>
<evidence type="ECO:0000256" key="2">
    <source>
        <dbReference type="ARBA" id="ARBA00022989"/>
    </source>
</evidence>
<dbReference type="SUPFAM" id="SSF103473">
    <property type="entry name" value="MFS general substrate transporter"/>
    <property type="match status" value="1"/>
</dbReference>
<feature type="transmembrane region" description="Helical" evidence="4">
    <location>
        <begin position="221"/>
        <end position="242"/>
    </location>
</feature>
<name>A0A4R2M4R0_RUBGE</name>
<dbReference type="PANTHER" id="PTHR23526:SF4">
    <property type="entry name" value="INTEGRAL MEMBRANE TRANSPORT PROTEIN"/>
    <property type="match status" value="1"/>
</dbReference>
<dbReference type="RefSeq" id="WP_132649198.1">
    <property type="nucleotide sequence ID" value="NZ_CP181386.1"/>
</dbReference>
<feature type="transmembrane region" description="Helical" evidence="4">
    <location>
        <begin position="248"/>
        <end position="271"/>
    </location>
</feature>
<evidence type="ECO:0000256" key="4">
    <source>
        <dbReference type="SAM" id="Phobius"/>
    </source>
</evidence>
<keyword evidence="3 4" id="KW-0472">Membrane</keyword>
<dbReference type="Gene3D" id="1.20.1250.20">
    <property type="entry name" value="MFS general substrate transporter like domains"/>
    <property type="match status" value="1"/>
</dbReference>
<keyword evidence="2 4" id="KW-1133">Transmembrane helix</keyword>
<reference evidence="6 7" key="1">
    <citation type="submission" date="2019-03" db="EMBL/GenBank/DDBJ databases">
        <title>Genomic Encyclopedia of Type Strains, Phase IV (KMG-IV): sequencing the most valuable type-strain genomes for metagenomic binning, comparative biology and taxonomic classification.</title>
        <authorList>
            <person name="Goeker M."/>
        </authorList>
    </citation>
    <scope>NUCLEOTIDE SEQUENCE [LARGE SCALE GENOMIC DNA]</scope>
    <source>
        <strain evidence="6 7">DSM 1709</strain>
    </source>
</reference>
<keyword evidence="1 4" id="KW-0812">Transmembrane</keyword>
<feature type="transmembrane region" description="Helical" evidence="4">
    <location>
        <begin position="12"/>
        <end position="36"/>
    </location>
</feature>
<gene>
    <name evidence="6" type="ORF">EV684_11518</name>
</gene>
<sequence length="394" mass="40612">MAEADPAPQRGAGWLAALIAGQVGLHAAMAGLRMAAPLQALREGFSPWAVGLLLALFAAAPVALALHSGRLADRHGYHRPVYIAVVLEITALLIALAADFAGGTPGFVLLCVAAMLAGAGANMGMLTIQRTAGLAAHDGPERVRVFSWLGIAPSFSNVVGPVAIGFAIDLAGFGVGYALMLLLPLVTLITARRVARVVPAARPGRDGTAWDLLDAPGLKRLLLVNWLLSMCWDVHSFAVPILGHERGYSASTIGLVLGTFTMSVTAVRAVIPWIAHRLDETTVVRAAMLGTGVVFAAYPLASSPWAMGGCAVLLGVTLGVVQPMIMSTLHQLTPAHRHGEALAFRSMAINASSTVMPLIFGAAGTVVGAAVLFWAVGGAVGAGSWVARRPGEAG</sequence>
<dbReference type="Pfam" id="PF07690">
    <property type="entry name" value="MFS_1"/>
    <property type="match status" value="2"/>
</dbReference>
<dbReference type="OrthoDB" id="4822895at2"/>
<dbReference type="PANTHER" id="PTHR23526">
    <property type="entry name" value="INTEGRAL MEMBRANE TRANSPORT PROTEIN-RELATED"/>
    <property type="match status" value="1"/>
</dbReference>
<feature type="transmembrane region" description="Helical" evidence="4">
    <location>
        <begin position="283"/>
        <end position="300"/>
    </location>
</feature>
<feature type="transmembrane region" description="Helical" evidence="4">
    <location>
        <begin position="306"/>
        <end position="329"/>
    </location>
</feature>
<feature type="transmembrane region" description="Helical" evidence="4">
    <location>
        <begin position="366"/>
        <end position="387"/>
    </location>
</feature>
<feature type="transmembrane region" description="Helical" evidence="4">
    <location>
        <begin position="81"/>
        <end position="101"/>
    </location>
</feature>
<dbReference type="InterPro" id="IPR020846">
    <property type="entry name" value="MFS_dom"/>
</dbReference>
<feature type="transmembrane region" description="Helical" evidence="4">
    <location>
        <begin position="148"/>
        <end position="168"/>
    </location>
</feature>
<proteinExistence type="predicted"/>
<dbReference type="GO" id="GO:0022857">
    <property type="term" value="F:transmembrane transporter activity"/>
    <property type="evidence" value="ECO:0007669"/>
    <property type="project" value="InterPro"/>
</dbReference>
<dbReference type="EMBL" id="SLXD01000015">
    <property type="protein sequence ID" value="TCO99226.1"/>
    <property type="molecule type" value="Genomic_DNA"/>
</dbReference>
<dbReference type="GeneID" id="99685229"/>
<dbReference type="InterPro" id="IPR036259">
    <property type="entry name" value="MFS_trans_sf"/>
</dbReference>
<feature type="transmembrane region" description="Helical" evidence="4">
    <location>
        <begin position="107"/>
        <end position="128"/>
    </location>
</feature>
<organism evidence="6 7">
    <name type="scientific">Rubrivivax gelatinosus</name>
    <name type="common">Rhodocyclus gelatinosus</name>
    <name type="synonym">Rhodopseudomonas gelatinosa</name>
    <dbReference type="NCBI Taxonomy" id="28068"/>
    <lineage>
        <taxon>Bacteria</taxon>
        <taxon>Pseudomonadati</taxon>
        <taxon>Pseudomonadota</taxon>
        <taxon>Betaproteobacteria</taxon>
        <taxon>Burkholderiales</taxon>
        <taxon>Sphaerotilaceae</taxon>
        <taxon>Rubrivivax</taxon>
    </lineage>
</organism>
<dbReference type="InterPro" id="IPR011701">
    <property type="entry name" value="MFS"/>
</dbReference>
<dbReference type="Proteomes" id="UP000295106">
    <property type="component" value="Unassembled WGS sequence"/>
</dbReference>
<dbReference type="InterPro" id="IPR052528">
    <property type="entry name" value="Sugar_transport-like"/>
</dbReference>
<evidence type="ECO:0000256" key="1">
    <source>
        <dbReference type="ARBA" id="ARBA00022692"/>
    </source>
</evidence>
<protein>
    <submittedName>
        <fullName evidence="6">Putative MFS family arabinose efflux permease</fullName>
    </submittedName>
</protein>
<dbReference type="AlphaFoldDB" id="A0A4R2M4R0"/>
<dbReference type="PROSITE" id="PS50850">
    <property type="entry name" value="MFS"/>
    <property type="match status" value="1"/>
</dbReference>
<feature type="transmembrane region" description="Helical" evidence="4">
    <location>
        <begin position="48"/>
        <end position="69"/>
    </location>
</feature>
<evidence type="ECO:0000313" key="7">
    <source>
        <dbReference type="Proteomes" id="UP000295106"/>
    </source>
</evidence>
<feature type="domain" description="Major facilitator superfamily (MFS) profile" evidence="5">
    <location>
        <begin position="164"/>
        <end position="394"/>
    </location>
</feature>
<evidence type="ECO:0000259" key="5">
    <source>
        <dbReference type="PROSITE" id="PS50850"/>
    </source>
</evidence>
<accession>A0A4R2M4R0</accession>
<evidence type="ECO:0000256" key="3">
    <source>
        <dbReference type="ARBA" id="ARBA00023136"/>
    </source>
</evidence>
<comment type="caution">
    <text evidence="6">The sequence shown here is derived from an EMBL/GenBank/DDBJ whole genome shotgun (WGS) entry which is preliminary data.</text>
</comment>